<dbReference type="EMBL" id="CP060633">
    <property type="protein sequence ID" value="QNM04277.1"/>
    <property type="molecule type" value="Genomic_DNA"/>
</dbReference>
<accession>A0A7G9G0E5</accession>
<proteinExistence type="predicted"/>
<evidence type="ECO:0000313" key="1">
    <source>
        <dbReference type="EMBL" id="QNM04277.1"/>
    </source>
</evidence>
<dbReference type="AlphaFoldDB" id="A0A7G9G0E5"/>
<dbReference type="Proteomes" id="UP000515981">
    <property type="component" value="Chromosome"/>
</dbReference>
<dbReference type="PANTHER" id="PTHR35810:SF1">
    <property type="entry name" value="CYTOPLASMIC PROTEIN"/>
    <property type="match status" value="1"/>
</dbReference>
<reference evidence="1 2" key="1">
    <citation type="submission" date="2020-08" db="EMBL/GenBank/DDBJ databases">
        <authorList>
            <person name="Liu C."/>
            <person name="Sun Q."/>
        </authorList>
    </citation>
    <scope>NUCLEOTIDE SEQUENCE [LARGE SCALE GENOMIC DNA]</scope>
    <source>
        <strain evidence="1 2">NSJ-8</strain>
    </source>
</reference>
<dbReference type="KEGG" id="ssun:H9Q77_15780"/>
<keyword evidence="2" id="KW-1185">Reference proteome</keyword>
<name>A0A7G9G0E5_9FIRM</name>
<dbReference type="PIRSF" id="PIRSF015268">
    <property type="entry name" value="Virulence_RhuM"/>
    <property type="match status" value="1"/>
</dbReference>
<organism evidence="1 2">
    <name type="scientific">Simiaoa sunii</name>
    <dbReference type="NCBI Taxonomy" id="2763672"/>
    <lineage>
        <taxon>Bacteria</taxon>
        <taxon>Bacillati</taxon>
        <taxon>Bacillota</taxon>
        <taxon>Clostridia</taxon>
        <taxon>Lachnospirales</taxon>
        <taxon>Lachnospiraceae</taxon>
        <taxon>Simiaoa</taxon>
    </lineage>
</organism>
<gene>
    <name evidence="1" type="ORF">H9Q77_15780</name>
</gene>
<evidence type="ECO:0000313" key="2">
    <source>
        <dbReference type="Proteomes" id="UP000515981"/>
    </source>
</evidence>
<protein>
    <submittedName>
        <fullName evidence="1">Virulence RhuM family protein</fullName>
    </submittedName>
</protein>
<sequence>MRRRHAEVPQQSTSLPEPMQGDVLLYQSDDQNISVSVYFYNETFWMNVKAMAELFECSSDNISVHLKNIYFEQELDEISTTEFFSVVQTEGNRRVKRSVKHYSLDAIISVGYRVNSKKATKFRQWATKTLKEYMIKGFVINDDMLKNGTPFGQDYFDELLERIKEIRASERRFYQKITDIYSQCSYDYDKDSEITQKFFKTVQNKLLFAVTQKTAPEIIHSRANSQKEHMGLTTWKDSPDGKIHKSDVTVSKNYLSKEEISSLNDIVTMYLDYAENQAKRNKLMSMQDWIDKLDSFLKFNEYELLHNAGFISSEVAKKLAIKEYEIFRVKQDESYVSDFDAAIKKYK</sequence>
<dbReference type="PANTHER" id="PTHR35810">
    <property type="entry name" value="CYTOPLASMIC PROTEIN-RELATED"/>
    <property type="match status" value="1"/>
</dbReference>
<dbReference type="InterPro" id="IPR011204">
    <property type="entry name" value="Virulence_RhuM-like"/>
</dbReference>
<dbReference type="Pfam" id="PF13310">
    <property type="entry name" value="Virulence_RhuM"/>
    <property type="match status" value="1"/>
</dbReference>